<dbReference type="GO" id="GO:0008418">
    <property type="term" value="F:protein-N-terminal asparagine amidohydrolase activity"/>
    <property type="evidence" value="ECO:0007669"/>
    <property type="project" value="InterPro"/>
</dbReference>
<dbReference type="GO" id="GO:0006511">
    <property type="term" value="P:ubiquitin-dependent protein catabolic process"/>
    <property type="evidence" value="ECO:0007669"/>
    <property type="project" value="TreeGrafter"/>
</dbReference>
<dbReference type="Pfam" id="PF14736">
    <property type="entry name" value="N_Asn_amidohyd"/>
    <property type="match status" value="1"/>
</dbReference>
<evidence type="ECO:0000313" key="2">
    <source>
        <dbReference type="Proteomes" id="UP000663882"/>
    </source>
</evidence>
<gene>
    <name evidence="1" type="ORF">RFH988_LOCUS16522</name>
</gene>
<dbReference type="Proteomes" id="UP000663882">
    <property type="component" value="Unassembled WGS sequence"/>
</dbReference>
<dbReference type="PANTHER" id="PTHR12498">
    <property type="entry name" value="N-TERMINAL ASPARAGINE AMIDOHYDROLASE"/>
    <property type="match status" value="1"/>
</dbReference>
<evidence type="ECO:0008006" key="3">
    <source>
        <dbReference type="Google" id="ProtNLM"/>
    </source>
</evidence>
<dbReference type="OrthoDB" id="539995at2759"/>
<dbReference type="InterPro" id="IPR026750">
    <property type="entry name" value="NTAN1"/>
</dbReference>
<protein>
    <recommendedName>
        <fullName evidence="3">N-terminal asparagine amidohydrolase</fullName>
    </recommendedName>
</protein>
<proteinExistence type="predicted"/>
<evidence type="ECO:0000313" key="1">
    <source>
        <dbReference type="EMBL" id="CAF1046940.1"/>
    </source>
</evidence>
<name>A0A814K2R5_9BILA</name>
<sequence>MVLLINEYVYSKKCSLEDLEKHNDLIQVSYELASSNEYKQSIEEISKTIYIHQREFGVLAKNDPNGFYLIGSDNATTCHILVLDNQVAVALAHLDGAKTHESIKHILQELIKYSPENVDYDVYIVGGFLDGSNRQYSRTLSNEILHIFCTIPNISFHLKLAAITTYNDHIVNNIHYPHIYGICFDINTKNIRQMDFIDNGPAFRLRTVYQSANSHIASCIYSSLKGTITIEKFDIDKQFIKHYYKPLYEQYFHNDQQLLKMTSTSPEQERKSYLINMKKTILYILKYYKDISKWFDEQTHSIIYYRLNDRWITDNKKIIDDIEIE</sequence>
<reference evidence="1" key="1">
    <citation type="submission" date="2021-02" db="EMBL/GenBank/DDBJ databases">
        <authorList>
            <person name="Nowell W R."/>
        </authorList>
    </citation>
    <scope>NUCLEOTIDE SEQUENCE</scope>
</reference>
<comment type="caution">
    <text evidence="1">The sequence shown here is derived from an EMBL/GenBank/DDBJ whole genome shotgun (WGS) entry which is preliminary data.</text>
</comment>
<dbReference type="AlphaFoldDB" id="A0A814K2R5"/>
<accession>A0A814K2R5</accession>
<organism evidence="1 2">
    <name type="scientific">Rotaria sordida</name>
    <dbReference type="NCBI Taxonomy" id="392033"/>
    <lineage>
        <taxon>Eukaryota</taxon>
        <taxon>Metazoa</taxon>
        <taxon>Spiralia</taxon>
        <taxon>Gnathifera</taxon>
        <taxon>Rotifera</taxon>
        <taxon>Eurotatoria</taxon>
        <taxon>Bdelloidea</taxon>
        <taxon>Philodinida</taxon>
        <taxon>Philodinidae</taxon>
        <taxon>Rotaria</taxon>
    </lineage>
</organism>
<dbReference type="EMBL" id="CAJNOO010000849">
    <property type="protein sequence ID" value="CAF1046940.1"/>
    <property type="molecule type" value="Genomic_DNA"/>
</dbReference>
<dbReference type="PANTHER" id="PTHR12498:SF0">
    <property type="entry name" value="PROTEIN N-TERMINAL ASPARAGINE AMIDOHYDROLASE"/>
    <property type="match status" value="1"/>
</dbReference>
<dbReference type="GO" id="GO:0005634">
    <property type="term" value="C:nucleus"/>
    <property type="evidence" value="ECO:0007669"/>
    <property type="project" value="TreeGrafter"/>
</dbReference>